<keyword evidence="2" id="KW-1185">Reference proteome</keyword>
<dbReference type="InterPro" id="IPR036691">
    <property type="entry name" value="Endo/exonu/phosph_ase_sf"/>
</dbReference>
<evidence type="ECO:0000313" key="1">
    <source>
        <dbReference type="EMBL" id="KAG5549314.1"/>
    </source>
</evidence>
<dbReference type="SUPFAM" id="SSF56219">
    <property type="entry name" value="DNase I-like"/>
    <property type="match status" value="1"/>
</dbReference>
<sequence>MRYVYQLDISKPWIQLGDFNVVRASTERLIGFDNSAAADFNDCLLHIAQDDMPSKGSWLTWTNKRGGDGSNKSKLDRVLTNLAWLDMFPNAETFFLAPGVSDHCLISVAMVSPNGRRKPFKFFNFWLQHPDFGQILNNSWCDPVEGGPMFALSSKLRRLKSVLRQLNLKCYSNISKRVLEAKTELSTVQERLFASPTDDTLCTQEKKLVSKYMELRYAEEASC</sequence>
<name>A0AAV6KAE9_9ERIC</name>
<proteinExistence type="predicted"/>
<dbReference type="AlphaFoldDB" id="A0AAV6KAE9"/>
<organism evidence="1 2">
    <name type="scientific">Rhododendron griersonianum</name>
    <dbReference type="NCBI Taxonomy" id="479676"/>
    <lineage>
        <taxon>Eukaryota</taxon>
        <taxon>Viridiplantae</taxon>
        <taxon>Streptophyta</taxon>
        <taxon>Embryophyta</taxon>
        <taxon>Tracheophyta</taxon>
        <taxon>Spermatophyta</taxon>
        <taxon>Magnoliopsida</taxon>
        <taxon>eudicotyledons</taxon>
        <taxon>Gunneridae</taxon>
        <taxon>Pentapetalae</taxon>
        <taxon>asterids</taxon>
        <taxon>Ericales</taxon>
        <taxon>Ericaceae</taxon>
        <taxon>Ericoideae</taxon>
        <taxon>Rhodoreae</taxon>
        <taxon>Rhododendron</taxon>
    </lineage>
</organism>
<dbReference type="EMBL" id="JACTNZ010000005">
    <property type="protein sequence ID" value="KAG5549314.1"/>
    <property type="molecule type" value="Genomic_DNA"/>
</dbReference>
<dbReference type="PANTHER" id="PTHR33710">
    <property type="entry name" value="BNAC02G09200D PROTEIN"/>
    <property type="match status" value="1"/>
</dbReference>
<evidence type="ECO:0008006" key="3">
    <source>
        <dbReference type="Google" id="ProtNLM"/>
    </source>
</evidence>
<comment type="caution">
    <text evidence="1">The sequence shown here is derived from an EMBL/GenBank/DDBJ whole genome shotgun (WGS) entry which is preliminary data.</text>
</comment>
<evidence type="ECO:0000313" key="2">
    <source>
        <dbReference type="Proteomes" id="UP000823749"/>
    </source>
</evidence>
<reference evidence="1" key="1">
    <citation type="submission" date="2020-08" db="EMBL/GenBank/DDBJ databases">
        <title>Plant Genome Project.</title>
        <authorList>
            <person name="Zhang R.-G."/>
        </authorList>
    </citation>
    <scope>NUCLEOTIDE SEQUENCE</scope>
    <source>
        <strain evidence="1">WSP0</strain>
        <tissue evidence="1">Leaf</tissue>
    </source>
</reference>
<protein>
    <recommendedName>
        <fullName evidence="3">Endonuclease/exonuclease/phosphatase domain-containing protein</fullName>
    </recommendedName>
</protein>
<dbReference type="Gene3D" id="3.60.10.10">
    <property type="entry name" value="Endonuclease/exonuclease/phosphatase"/>
    <property type="match status" value="1"/>
</dbReference>
<dbReference type="PANTHER" id="PTHR33710:SF71">
    <property type="entry name" value="ENDONUCLEASE_EXONUCLEASE_PHOSPHATASE DOMAIN-CONTAINING PROTEIN"/>
    <property type="match status" value="1"/>
</dbReference>
<gene>
    <name evidence="1" type="ORF">RHGRI_014611</name>
</gene>
<dbReference type="Proteomes" id="UP000823749">
    <property type="component" value="Chromosome 5"/>
</dbReference>
<accession>A0AAV6KAE9</accession>